<feature type="region of interest" description="Disordered" evidence="2">
    <location>
        <begin position="69"/>
        <end position="107"/>
    </location>
</feature>
<dbReference type="GO" id="GO:0015074">
    <property type="term" value="P:DNA integration"/>
    <property type="evidence" value="ECO:0007669"/>
    <property type="project" value="InterPro"/>
</dbReference>
<dbReference type="GO" id="GO:0008233">
    <property type="term" value="F:peptidase activity"/>
    <property type="evidence" value="ECO:0007669"/>
    <property type="project" value="UniProtKB-KW"/>
</dbReference>
<gene>
    <name evidence="4" type="primary">GIP_117</name>
    <name evidence="4" type="ORF">CK203_068137</name>
</gene>
<dbReference type="AlphaFoldDB" id="A0A438E1M5"/>
<dbReference type="InterPro" id="IPR057670">
    <property type="entry name" value="SH3_retrovirus"/>
</dbReference>
<feature type="compositionally biased region" description="Basic residues" evidence="2">
    <location>
        <begin position="80"/>
        <end position="90"/>
    </location>
</feature>
<keyword evidence="1" id="KW-0645">Protease</keyword>
<reference evidence="4 5" key="1">
    <citation type="journal article" date="2018" name="PLoS Genet.">
        <title>Population sequencing reveals clonal diversity and ancestral inbreeding in the grapevine cultivar Chardonnay.</title>
        <authorList>
            <person name="Roach M.J."/>
            <person name="Johnson D.L."/>
            <person name="Bohlmann J."/>
            <person name="van Vuuren H.J."/>
            <person name="Jones S.J."/>
            <person name="Pretorius I.S."/>
            <person name="Schmidt S.A."/>
            <person name="Borneman A.R."/>
        </authorList>
    </citation>
    <scope>NUCLEOTIDE SEQUENCE [LARGE SCALE GENOMIC DNA]</scope>
    <source>
        <strain evidence="5">cv. Chardonnay</strain>
        <tissue evidence="4">Leaf</tissue>
    </source>
</reference>
<dbReference type="Proteomes" id="UP000288805">
    <property type="component" value="Unassembled WGS sequence"/>
</dbReference>
<dbReference type="InterPro" id="IPR001584">
    <property type="entry name" value="Integrase_cat-core"/>
</dbReference>
<dbReference type="InterPro" id="IPR012337">
    <property type="entry name" value="RNaseH-like_sf"/>
</dbReference>
<protein>
    <submittedName>
        <fullName evidence="4">Copia protein</fullName>
    </submittedName>
</protein>
<dbReference type="Pfam" id="PF22936">
    <property type="entry name" value="Pol_BBD"/>
    <property type="match status" value="1"/>
</dbReference>
<accession>A0A438E1M5</accession>
<dbReference type="SUPFAM" id="SSF53098">
    <property type="entry name" value="Ribonuclease H-like"/>
    <property type="match status" value="1"/>
</dbReference>
<dbReference type="GO" id="GO:0006508">
    <property type="term" value="P:proteolysis"/>
    <property type="evidence" value="ECO:0007669"/>
    <property type="project" value="UniProtKB-KW"/>
</dbReference>
<comment type="caution">
    <text evidence="4">The sequence shown here is derived from an EMBL/GenBank/DDBJ whole genome shotgun (WGS) entry which is preliminary data.</text>
</comment>
<evidence type="ECO:0000259" key="3">
    <source>
        <dbReference type="PROSITE" id="PS50994"/>
    </source>
</evidence>
<dbReference type="PANTHER" id="PTHR42648">
    <property type="entry name" value="TRANSPOSASE, PUTATIVE-RELATED"/>
    <property type="match status" value="1"/>
</dbReference>
<name>A0A438E1M5_VITVI</name>
<dbReference type="PROSITE" id="PS50994">
    <property type="entry name" value="INTEGRASE"/>
    <property type="match status" value="1"/>
</dbReference>
<dbReference type="InterPro" id="IPR039537">
    <property type="entry name" value="Retrotran_Ty1/copia-like"/>
</dbReference>
<keyword evidence="1" id="KW-0378">Hydrolase</keyword>
<proteinExistence type="predicted"/>
<evidence type="ECO:0000313" key="5">
    <source>
        <dbReference type="Proteomes" id="UP000288805"/>
    </source>
</evidence>
<dbReference type="Pfam" id="PF25597">
    <property type="entry name" value="SH3_retrovirus"/>
    <property type="match status" value="1"/>
</dbReference>
<sequence length="452" mass="51384">MKETKVVKDYTDRLLMLVNKIMMLGEEFFDTRVVEKLLVTLPERFESKISSLEESKDLNEETIKEAFQVKEVDQAQGGNKGKKQWSKKNNKKGENNNNGGNKGKHPPCPYCKKTSCRNIAGLYLTFSVGHANSWGIWRGSSSSDNWLIDSGCTNHMSFDESLFNEVNKSEVLRVRIGNEQYIEVKGITYNGTGTTICGVCQLGKQARLPFLVNKAWRAIEKLQLIHTNVCGPMRTASLSGNSSKHGLKIKVAIELRSLGVIMGLNKFVKFCEVVGIEHQLTTTYTPQQNGVSERKNMIIMEMARCLVFEKEMPKILWAEAVNTTIFMLNRLPTKALKGKTPFEACSNKGYKIYQPLTEKIIVSRDVKFDEAARWNWNKTEPEQAYAEEKEPELQVDDVINDEPIRGTRSLTKIYQMCNMAVFEPAGYDEAVKDPKWIATIEEKIKMIHKNQT</sequence>
<dbReference type="InterPro" id="IPR054722">
    <property type="entry name" value="PolX-like_BBD"/>
</dbReference>
<feature type="domain" description="Integrase catalytic" evidence="3">
    <location>
        <begin position="266"/>
        <end position="349"/>
    </location>
</feature>
<dbReference type="EMBL" id="QGNW01001434">
    <property type="protein sequence ID" value="RVW41597.1"/>
    <property type="molecule type" value="Genomic_DNA"/>
</dbReference>
<evidence type="ECO:0000256" key="1">
    <source>
        <dbReference type="ARBA" id="ARBA00022670"/>
    </source>
</evidence>
<dbReference type="Gene3D" id="3.30.420.10">
    <property type="entry name" value="Ribonuclease H-like superfamily/Ribonuclease H"/>
    <property type="match status" value="1"/>
</dbReference>
<evidence type="ECO:0000313" key="4">
    <source>
        <dbReference type="EMBL" id="RVW41597.1"/>
    </source>
</evidence>
<dbReference type="InterPro" id="IPR036397">
    <property type="entry name" value="RNaseH_sf"/>
</dbReference>
<evidence type="ECO:0000256" key="2">
    <source>
        <dbReference type="SAM" id="MobiDB-lite"/>
    </source>
</evidence>
<organism evidence="4 5">
    <name type="scientific">Vitis vinifera</name>
    <name type="common">Grape</name>
    <dbReference type="NCBI Taxonomy" id="29760"/>
    <lineage>
        <taxon>Eukaryota</taxon>
        <taxon>Viridiplantae</taxon>
        <taxon>Streptophyta</taxon>
        <taxon>Embryophyta</taxon>
        <taxon>Tracheophyta</taxon>
        <taxon>Spermatophyta</taxon>
        <taxon>Magnoliopsida</taxon>
        <taxon>eudicotyledons</taxon>
        <taxon>Gunneridae</taxon>
        <taxon>Pentapetalae</taxon>
        <taxon>rosids</taxon>
        <taxon>Vitales</taxon>
        <taxon>Vitaceae</taxon>
        <taxon>Viteae</taxon>
        <taxon>Vitis</taxon>
    </lineage>
</organism>
<dbReference type="PANTHER" id="PTHR42648:SF18">
    <property type="entry name" value="RETROTRANSPOSON, UNCLASSIFIED-LIKE PROTEIN"/>
    <property type="match status" value="1"/>
</dbReference>
<dbReference type="GO" id="GO:0003676">
    <property type="term" value="F:nucleic acid binding"/>
    <property type="evidence" value="ECO:0007669"/>
    <property type="project" value="InterPro"/>
</dbReference>
<dbReference type="Pfam" id="PF14223">
    <property type="entry name" value="Retrotran_gag_2"/>
    <property type="match status" value="1"/>
</dbReference>